<evidence type="ECO:0000256" key="10">
    <source>
        <dbReference type="RuleBase" id="RU361207"/>
    </source>
</evidence>
<evidence type="ECO:0000256" key="8">
    <source>
        <dbReference type="ARBA" id="ARBA00031423"/>
    </source>
</evidence>
<dbReference type="OrthoDB" id="9811841at2"/>
<reference evidence="12 13" key="1">
    <citation type="journal article" date="2017" name="BMC Genomics">
        <title>Comparative genomic and phylogenomic analyses of the Bifidobacteriaceae family.</title>
        <authorList>
            <person name="Lugli G.A."/>
            <person name="Milani C."/>
            <person name="Turroni F."/>
            <person name="Duranti S."/>
            <person name="Mancabelli L."/>
            <person name="Mangifesta M."/>
            <person name="Ferrario C."/>
            <person name="Modesto M."/>
            <person name="Mattarelli P."/>
            <person name="Jiri K."/>
            <person name="van Sinderen D."/>
            <person name="Ventura M."/>
        </authorList>
    </citation>
    <scope>NUCLEOTIDE SEQUENCE [LARGE SCALE GENOMIC DNA]</scope>
    <source>
        <strain evidence="12 13">LMG 21773</strain>
    </source>
</reference>
<evidence type="ECO:0000313" key="13">
    <source>
        <dbReference type="Proteomes" id="UP000228976"/>
    </source>
</evidence>
<dbReference type="AlphaFoldDB" id="A0A261F993"/>
<dbReference type="GO" id="GO:0005975">
    <property type="term" value="P:carbohydrate metabolic process"/>
    <property type="evidence" value="ECO:0007669"/>
    <property type="project" value="InterPro"/>
</dbReference>
<evidence type="ECO:0000256" key="6">
    <source>
        <dbReference type="ARBA" id="ARBA00022679"/>
    </source>
</evidence>
<keyword evidence="13" id="KW-1185">Reference proteome</keyword>
<dbReference type="InterPro" id="IPR017853">
    <property type="entry name" value="GH"/>
</dbReference>
<evidence type="ECO:0000256" key="7">
    <source>
        <dbReference type="ARBA" id="ARBA00023277"/>
    </source>
</evidence>
<accession>A0A261F993</accession>
<gene>
    <name evidence="12" type="ORF">AEAE_0227</name>
</gene>
<name>A0A261F993_9BIFI</name>
<evidence type="ECO:0000259" key="11">
    <source>
        <dbReference type="Pfam" id="PF21226"/>
    </source>
</evidence>
<dbReference type="Pfam" id="PF21226">
    <property type="entry name" value="MalQ_N"/>
    <property type="match status" value="1"/>
</dbReference>
<dbReference type="GO" id="GO:0004134">
    <property type="term" value="F:4-alpha-glucanotransferase activity"/>
    <property type="evidence" value="ECO:0007669"/>
    <property type="project" value="UniProtKB-EC"/>
</dbReference>
<dbReference type="EC" id="2.4.1.25" evidence="3 10"/>
<feature type="domain" description="MalQ N-terminal beta-sandwich" evidence="11">
    <location>
        <begin position="83"/>
        <end position="169"/>
    </location>
</feature>
<evidence type="ECO:0000313" key="12">
    <source>
        <dbReference type="EMBL" id="OZG55739.1"/>
    </source>
</evidence>
<dbReference type="PANTHER" id="PTHR32438:SF5">
    <property type="entry name" value="4-ALPHA-GLUCANOTRANSFERASE DPE1, CHLOROPLASTIC_AMYLOPLASTIC"/>
    <property type="match status" value="1"/>
</dbReference>
<dbReference type="Pfam" id="PF02446">
    <property type="entry name" value="Glyco_hydro_77"/>
    <property type="match status" value="1"/>
</dbReference>
<dbReference type="NCBIfam" id="TIGR00217">
    <property type="entry name" value="malQ"/>
    <property type="match status" value="1"/>
</dbReference>
<dbReference type="RefSeq" id="WP_094689358.1">
    <property type="nucleotide sequence ID" value="NZ_JACBYZ010000001.1"/>
</dbReference>
<evidence type="ECO:0000256" key="1">
    <source>
        <dbReference type="ARBA" id="ARBA00000439"/>
    </source>
</evidence>
<sequence length="722" mass="80159">MAEMTESQERLARPLIKLARLNNVATSYIGQLGEFHEIDDDVLVRVLEALGVDASSPEAISESLKQTSAKKRIRLVSGTSLATFGKESRVYINHDANEIPSVSLTLEDGNTYEGKLAVSDGDGSAAYPYNDAFYVSSSVIIPADVPLGYHTLKVTCGEQSATSRLIVAPERVPLLPGLVNGQMWGWMAQLYSVRSHTSWGVGDFADLALLLRDAAQKTHADYMLVNPLHAGEPVAPLTPSPYLPDSRRFINVTYIRPEDVPEYESLSAADRAEVEKLHASVSALNDDVTKIDRDAMWTAKMPALWRIYRAPRSEARQAQYEKFLAAQGSELDAYATWCVCFDMWGEPQDTPDSWIHKYSITSPEVKELIASHQETFDFYRWLQWVATDQLAAAQHASQAAGMRIGLMMDMAVGVHPLGADVWGHPERFAKNVSVGAPPDFYNQQGQDWSQPPFNPNYLEDSGYKAYSDLIHQMFQGAGALRIDHILGLFRLWWVPAGRTAKHGTYVHYDYNVMLGILAIEATRAHGVIVGEDLGVVPDYVATELKKHGLLGSVIEWFSKDGNGNFVDPKTYREMAITSVTTHDLPPTAGYLNYEQVKIREELGLLTEPVESFKAEMVKEHNALLNFLVSGGFLDQSAADDEAHHEQDIIEAMHKVIKASPSKLLNAAIVDAVGERRTQNQPGTNNEYPNWRVPLADGELNPVYAEDLFSLPRVQSLARVMNQ</sequence>
<evidence type="ECO:0000256" key="9">
    <source>
        <dbReference type="ARBA" id="ARBA00031501"/>
    </source>
</evidence>
<dbReference type="Gene3D" id="3.20.20.80">
    <property type="entry name" value="Glycosidases"/>
    <property type="match status" value="1"/>
</dbReference>
<comment type="caution">
    <text evidence="12">The sequence shown here is derived from an EMBL/GenBank/DDBJ whole genome shotgun (WGS) entry which is preliminary data.</text>
</comment>
<organism evidence="12 13">
    <name type="scientific">Aeriscardovia aeriphila</name>
    <dbReference type="NCBI Taxonomy" id="218139"/>
    <lineage>
        <taxon>Bacteria</taxon>
        <taxon>Bacillati</taxon>
        <taxon>Actinomycetota</taxon>
        <taxon>Actinomycetes</taxon>
        <taxon>Bifidobacteriales</taxon>
        <taxon>Bifidobacteriaceae</taxon>
        <taxon>Aeriscardovia</taxon>
    </lineage>
</organism>
<evidence type="ECO:0000256" key="5">
    <source>
        <dbReference type="ARBA" id="ARBA00022676"/>
    </source>
</evidence>
<comment type="similarity">
    <text evidence="2 10">Belongs to the disproportionating enzyme family.</text>
</comment>
<evidence type="ECO:0000256" key="4">
    <source>
        <dbReference type="ARBA" id="ARBA00020295"/>
    </source>
</evidence>
<dbReference type="InterPro" id="IPR003385">
    <property type="entry name" value="Glyco_hydro_77"/>
</dbReference>
<evidence type="ECO:0000256" key="2">
    <source>
        <dbReference type="ARBA" id="ARBA00005684"/>
    </source>
</evidence>
<comment type="catalytic activity">
    <reaction evidence="1 10">
        <text>Transfers a segment of a (1-&gt;4)-alpha-D-glucan to a new position in an acceptor, which may be glucose or a (1-&gt;4)-alpha-D-glucan.</text>
        <dbReference type="EC" id="2.4.1.25"/>
    </reaction>
</comment>
<dbReference type="PANTHER" id="PTHR32438">
    <property type="entry name" value="4-ALPHA-GLUCANOTRANSFERASE DPE1, CHLOROPLASTIC/AMYLOPLASTIC"/>
    <property type="match status" value="1"/>
</dbReference>
<protein>
    <recommendedName>
        <fullName evidence="4 10">4-alpha-glucanotransferase</fullName>
        <ecNumber evidence="3 10">2.4.1.25</ecNumber>
    </recommendedName>
    <alternativeName>
        <fullName evidence="8 10">Amylomaltase</fullName>
    </alternativeName>
    <alternativeName>
        <fullName evidence="9 10">Disproportionating enzyme</fullName>
    </alternativeName>
</protein>
<keyword evidence="5 10" id="KW-0328">Glycosyltransferase</keyword>
<dbReference type="Proteomes" id="UP000228976">
    <property type="component" value="Unassembled WGS sequence"/>
</dbReference>
<keyword evidence="7 10" id="KW-0119">Carbohydrate metabolism</keyword>
<evidence type="ECO:0000256" key="3">
    <source>
        <dbReference type="ARBA" id="ARBA00012560"/>
    </source>
</evidence>
<dbReference type="SUPFAM" id="SSF51445">
    <property type="entry name" value="(Trans)glycosidases"/>
    <property type="match status" value="1"/>
</dbReference>
<dbReference type="InterPro" id="IPR048458">
    <property type="entry name" value="MalQ_N"/>
</dbReference>
<dbReference type="EMBL" id="MWWU01000002">
    <property type="protein sequence ID" value="OZG55739.1"/>
    <property type="molecule type" value="Genomic_DNA"/>
</dbReference>
<keyword evidence="6 10" id="KW-0808">Transferase</keyword>
<proteinExistence type="inferred from homology"/>